<organism evidence="1 2">
    <name type="scientific">Pseudohoeflea coraliihabitans</name>
    <dbReference type="NCBI Taxonomy" id="2860393"/>
    <lineage>
        <taxon>Bacteria</taxon>
        <taxon>Pseudomonadati</taxon>
        <taxon>Pseudomonadota</taxon>
        <taxon>Alphaproteobacteria</taxon>
        <taxon>Hyphomicrobiales</taxon>
        <taxon>Rhizobiaceae</taxon>
        <taxon>Pseudohoeflea</taxon>
    </lineage>
</organism>
<evidence type="ECO:0000313" key="1">
    <source>
        <dbReference type="EMBL" id="MBW3099187.1"/>
    </source>
</evidence>
<evidence type="ECO:0000313" key="2">
    <source>
        <dbReference type="Proteomes" id="UP001430804"/>
    </source>
</evidence>
<sequence>MTPMSRPKTPTHGQTLWSGGAVIGWDKPALQFSLYPFLAGAAFKIASAAAVLPRVWRIVGDPRNPSAKGSK</sequence>
<protein>
    <submittedName>
        <fullName evidence="1">Uncharacterized protein</fullName>
    </submittedName>
</protein>
<proteinExistence type="predicted"/>
<dbReference type="EMBL" id="JAHWQX010000005">
    <property type="protein sequence ID" value="MBW3099187.1"/>
    <property type="molecule type" value="Genomic_DNA"/>
</dbReference>
<reference evidence="1" key="1">
    <citation type="submission" date="2021-07" db="EMBL/GenBank/DDBJ databases">
        <title>Pseudohoeflea marina sp. nov. a polyhydroxyalcanoate-producing bacterium.</title>
        <authorList>
            <person name="Zheng W."/>
            <person name="Yu S."/>
            <person name="Huang Y."/>
        </authorList>
    </citation>
    <scope>NUCLEOTIDE SEQUENCE</scope>
    <source>
        <strain evidence="1">DP4N28-3</strain>
    </source>
</reference>
<name>A0ABS6WT94_9HYPH</name>
<accession>A0ABS6WT94</accession>
<keyword evidence="2" id="KW-1185">Reference proteome</keyword>
<dbReference type="RefSeq" id="WP_219203509.1">
    <property type="nucleotide sequence ID" value="NZ_JAHWQX010000005.1"/>
</dbReference>
<comment type="caution">
    <text evidence="1">The sequence shown here is derived from an EMBL/GenBank/DDBJ whole genome shotgun (WGS) entry which is preliminary data.</text>
</comment>
<gene>
    <name evidence="1" type="ORF">KY465_18045</name>
</gene>
<dbReference type="Proteomes" id="UP001430804">
    <property type="component" value="Unassembled WGS sequence"/>
</dbReference>